<keyword evidence="2" id="KW-1185">Reference proteome</keyword>
<protein>
    <recommendedName>
        <fullName evidence="3">Glycosyltransferase family 1 protein</fullName>
    </recommendedName>
</protein>
<dbReference type="Proteomes" id="UP000570474">
    <property type="component" value="Unassembled WGS sequence"/>
</dbReference>
<dbReference type="EMBL" id="JABAIA010000001">
    <property type="protein sequence ID" value="NLR65286.1"/>
    <property type="molecule type" value="Genomic_DNA"/>
</dbReference>
<dbReference type="RefSeq" id="WP_168871183.1">
    <property type="nucleotide sequence ID" value="NZ_JABAIA010000001.1"/>
</dbReference>
<gene>
    <name evidence="1" type="ORF">HGH92_13285</name>
</gene>
<evidence type="ECO:0000313" key="2">
    <source>
        <dbReference type="Proteomes" id="UP000570474"/>
    </source>
</evidence>
<proteinExistence type="predicted"/>
<sequence>MIKITQNSKIFVYCPAGVVTGGAELLHQLVHELNVNNIEAYIYYFDRPSAEVEVPADYKAYNLRVATRIVQASENVIVLYEAIFDRIKEVGPCQLLLWWLSVDNFFICSRDYLSAFDYFGWDFKQGCKVLGKRLLKFALFKDYISLKALTNLDAVSCYQSEYAQHFLYSKGFREVLPLTDYINTSFSSRKEVIGRENKILYNPKKGFEFTRKIMAAAPHIKWVPLQNMSRQQLIREFQTAKIYIDFGYHPGKDRIPREAALNDCCIITNRRGSAGYFEDVSIYNKYKLSEASGMASIVAVLNEVLENYEECIKDFAFYKERILREQADFVHQVKQIFIVTRS</sequence>
<accession>A0A847RQJ7</accession>
<evidence type="ECO:0008006" key="3">
    <source>
        <dbReference type="Google" id="ProtNLM"/>
    </source>
</evidence>
<name>A0A847RQJ7_9BACT</name>
<evidence type="ECO:0000313" key="1">
    <source>
        <dbReference type="EMBL" id="NLR65286.1"/>
    </source>
</evidence>
<reference evidence="1 2" key="1">
    <citation type="submission" date="2020-04" db="EMBL/GenBank/DDBJ databases">
        <authorList>
            <person name="Yin C."/>
        </authorList>
    </citation>
    <scope>NUCLEOTIDE SEQUENCE [LARGE SCALE GENOMIC DNA]</scope>
    <source>
        <strain evidence="1 2">Ae27</strain>
    </source>
</reference>
<comment type="caution">
    <text evidence="1">The sequence shown here is derived from an EMBL/GenBank/DDBJ whole genome shotgun (WGS) entry which is preliminary data.</text>
</comment>
<organism evidence="1 2">
    <name type="scientific">Chitinophaga varians</name>
    <dbReference type="NCBI Taxonomy" id="2202339"/>
    <lineage>
        <taxon>Bacteria</taxon>
        <taxon>Pseudomonadati</taxon>
        <taxon>Bacteroidota</taxon>
        <taxon>Chitinophagia</taxon>
        <taxon>Chitinophagales</taxon>
        <taxon>Chitinophagaceae</taxon>
        <taxon>Chitinophaga</taxon>
    </lineage>
</organism>
<dbReference type="AlphaFoldDB" id="A0A847RQJ7"/>